<keyword evidence="2" id="KW-1133">Transmembrane helix</keyword>
<proteinExistence type="predicted"/>
<evidence type="ECO:0000313" key="5">
    <source>
        <dbReference type="RefSeq" id="XP_072857345.1"/>
    </source>
</evidence>
<feature type="domain" description="Neuromedin U C-terminal" evidence="3">
    <location>
        <begin position="140"/>
        <end position="161"/>
    </location>
</feature>
<sequence>MRRAGAGRRREPPLGAGGGSAFHPGPRKPQPGSGTPWLLLLSLLAFGVSSCKAAPMASHSPQGEHELQMWNEINDVCSTYLTRDTSPQSSNTLEDLCIMVLELLQKTQDLDEKDNTKRSSVLHPLLQLVPQLHERRLKRYKEDDELRIPGGIQSRGYFIFRVCRFYMFLSLFLINIFIVFFLLFYLLQPE</sequence>
<reference evidence="5" key="1">
    <citation type="submission" date="2025-08" db="UniProtKB">
        <authorList>
            <consortium name="RefSeq"/>
        </authorList>
    </citation>
    <scope>IDENTIFICATION</scope>
</reference>
<feature type="region of interest" description="Disordered" evidence="1">
    <location>
        <begin position="1"/>
        <end position="34"/>
    </location>
</feature>
<keyword evidence="2" id="KW-0812">Transmembrane</keyword>
<dbReference type="RefSeq" id="XP_072857345.1">
    <property type="nucleotide sequence ID" value="XM_073001244.1"/>
</dbReference>
<keyword evidence="2" id="KW-0472">Membrane</keyword>
<dbReference type="PANTHER" id="PTHR15390">
    <property type="entry name" value="NEUROMEDIN-U"/>
    <property type="match status" value="1"/>
</dbReference>
<dbReference type="InterPro" id="IPR042384">
    <property type="entry name" value="NMU"/>
</dbReference>
<evidence type="ECO:0000259" key="3">
    <source>
        <dbReference type="Pfam" id="PF02070"/>
    </source>
</evidence>
<feature type="transmembrane region" description="Helical" evidence="2">
    <location>
        <begin position="165"/>
        <end position="187"/>
    </location>
</feature>
<evidence type="ECO:0000256" key="1">
    <source>
        <dbReference type="SAM" id="MobiDB-lite"/>
    </source>
</evidence>
<dbReference type="PANTHER" id="PTHR15390:SF0">
    <property type="entry name" value="NEUROMEDIN-U"/>
    <property type="match status" value="1"/>
</dbReference>
<evidence type="ECO:0000256" key="2">
    <source>
        <dbReference type="SAM" id="Phobius"/>
    </source>
</evidence>
<organism evidence="4 5">
    <name type="scientific">Pogona vitticeps</name>
    <name type="common">central bearded dragon</name>
    <dbReference type="NCBI Taxonomy" id="103695"/>
    <lineage>
        <taxon>Eukaryota</taxon>
        <taxon>Metazoa</taxon>
        <taxon>Chordata</taxon>
        <taxon>Craniata</taxon>
        <taxon>Vertebrata</taxon>
        <taxon>Euteleostomi</taxon>
        <taxon>Lepidosauria</taxon>
        <taxon>Squamata</taxon>
        <taxon>Bifurcata</taxon>
        <taxon>Unidentata</taxon>
        <taxon>Episquamata</taxon>
        <taxon>Toxicofera</taxon>
        <taxon>Iguania</taxon>
        <taxon>Acrodonta</taxon>
        <taxon>Agamidae</taxon>
        <taxon>Amphibolurinae</taxon>
        <taxon>Pogona</taxon>
    </lineage>
</organism>
<dbReference type="GeneID" id="110078391"/>
<gene>
    <name evidence="5" type="primary">NMU</name>
</gene>
<dbReference type="Proteomes" id="UP001652642">
    <property type="component" value="Chromosome 5"/>
</dbReference>
<evidence type="ECO:0000313" key="4">
    <source>
        <dbReference type="Proteomes" id="UP001652642"/>
    </source>
</evidence>
<dbReference type="InterPro" id="IPR008200">
    <property type="entry name" value="NMU_C"/>
</dbReference>
<dbReference type="Pfam" id="PF02070">
    <property type="entry name" value="NMU"/>
    <property type="match status" value="1"/>
</dbReference>
<protein>
    <submittedName>
        <fullName evidence="5">Neuromedin-U isoform X2</fullName>
    </submittedName>
</protein>
<keyword evidence="4" id="KW-1185">Reference proteome</keyword>
<accession>A0ABM5GI59</accession>
<name>A0ABM5GI59_9SAUR</name>